<accession>A0A1M5XAG7</accession>
<dbReference type="EMBL" id="FQXZ01000010">
    <property type="protein sequence ID" value="SHH96642.1"/>
    <property type="molecule type" value="Genomic_DNA"/>
</dbReference>
<reference evidence="1 2" key="1">
    <citation type="submission" date="2016-11" db="EMBL/GenBank/DDBJ databases">
        <authorList>
            <person name="Jaros S."/>
            <person name="Januszkiewicz K."/>
            <person name="Wedrychowicz H."/>
        </authorList>
    </citation>
    <scope>NUCLEOTIDE SEQUENCE [LARGE SCALE GENOMIC DNA]</scope>
    <source>
        <strain evidence="1 2">CECT 7868</strain>
    </source>
</reference>
<evidence type="ECO:0000313" key="1">
    <source>
        <dbReference type="EMBL" id="SHH96642.1"/>
    </source>
</evidence>
<dbReference type="OrthoDB" id="6637188at2"/>
<protein>
    <submittedName>
        <fullName evidence="1">Uncharacterized protein</fullName>
    </submittedName>
</protein>
<dbReference type="Proteomes" id="UP000184608">
    <property type="component" value="Unassembled WGS sequence"/>
</dbReference>
<dbReference type="AlphaFoldDB" id="A0A1M5XAG7"/>
<organism evidence="1 2">
    <name type="scientific">Vibrio aerogenes CECT 7868</name>
    <dbReference type="NCBI Taxonomy" id="1216006"/>
    <lineage>
        <taxon>Bacteria</taxon>
        <taxon>Pseudomonadati</taxon>
        <taxon>Pseudomonadota</taxon>
        <taxon>Gammaproteobacteria</taxon>
        <taxon>Vibrionales</taxon>
        <taxon>Vibrionaceae</taxon>
        <taxon>Vibrio</taxon>
    </lineage>
</organism>
<evidence type="ECO:0000313" key="2">
    <source>
        <dbReference type="Proteomes" id="UP000184608"/>
    </source>
</evidence>
<gene>
    <name evidence="1" type="ORF">VA7868_01056</name>
</gene>
<dbReference type="STRING" id="1216006.VA7868_01056"/>
<proteinExistence type="predicted"/>
<dbReference type="RefSeq" id="WP_073602823.1">
    <property type="nucleotide sequence ID" value="NZ_FQXZ01000010.1"/>
</dbReference>
<name>A0A1M5XAG7_9VIBR</name>
<sequence>MENLRKNFLDRLYTILQEGYQPSVIAKYAYEFYLDYDIDDEKLAYVVDYVKGMDASPEFELSQSELISFIGDNLC</sequence>
<keyword evidence="2" id="KW-1185">Reference proteome</keyword>